<evidence type="ECO:0000256" key="4">
    <source>
        <dbReference type="ARBA" id="ARBA00023125"/>
    </source>
</evidence>
<dbReference type="SUPFAM" id="SSF88946">
    <property type="entry name" value="Sigma2 domain of RNA polymerase sigma factors"/>
    <property type="match status" value="1"/>
</dbReference>
<dbReference type="PANTHER" id="PTHR43133">
    <property type="entry name" value="RNA POLYMERASE ECF-TYPE SIGMA FACTO"/>
    <property type="match status" value="1"/>
</dbReference>
<dbReference type="InterPro" id="IPR013325">
    <property type="entry name" value="RNA_pol_sigma_r2"/>
</dbReference>
<keyword evidence="4" id="KW-0238">DNA-binding</keyword>
<evidence type="ECO:0000313" key="9">
    <source>
        <dbReference type="Proteomes" id="UP000315369"/>
    </source>
</evidence>
<dbReference type="Proteomes" id="UP000315369">
    <property type="component" value="Unassembled WGS sequence"/>
</dbReference>
<dbReference type="InterPro" id="IPR007627">
    <property type="entry name" value="RNA_pol_sigma70_r2"/>
</dbReference>
<dbReference type="Pfam" id="PF08281">
    <property type="entry name" value="Sigma70_r4_2"/>
    <property type="match status" value="1"/>
</dbReference>
<dbReference type="NCBIfam" id="TIGR02937">
    <property type="entry name" value="sigma70-ECF"/>
    <property type="match status" value="1"/>
</dbReference>
<name>A0A540X8S2_9BACT</name>
<dbReference type="InterPro" id="IPR013324">
    <property type="entry name" value="RNA_pol_sigma_r3/r4-like"/>
</dbReference>
<keyword evidence="3" id="KW-0731">Sigma factor</keyword>
<feature type="domain" description="RNA polymerase sigma-70 region 2" evidence="6">
    <location>
        <begin position="57"/>
        <end position="123"/>
    </location>
</feature>
<dbReference type="EMBL" id="VIFM01000005">
    <property type="protein sequence ID" value="TQF17622.1"/>
    <property type="molecule type" value="Genomic_DNA"/>
</dbReference>
<dbReference type="Gene3D" id="1.10.1740.10">
    <property type="match status" value="1"/>
</dbReference>
<evidence type="ECO:0000259" key="7">
    <source>
        <dbReference type="Pfam" id="PF08281"/>
    </source>
</evidence>
<comment type="similarity">
    <text evidence="1">Belongs to the sigma-70 factor family. ECF subfamily.</text>
</comment>
<dbReference type="CDD" id="cd06171">
    <property type="entry name" value="Sigma70_r4"/>
    <property type="match status" value="1"/>
</dbReference>
<dbReference type="InterPro" id="IPR039425">
    <property type="entry name" value="RNA_pol_sigma-70-like"/>
</dbReference>
<reference evidence="8 9" key="1">
    <citation type="submission" date="2019-06" db="EMBL/GenBank/DDBJ databases">
        <authorList>
            <person name="Livingstone P."/>
            <person name="Whitworth D."/>
        </authorList>
    </citation>
    <scope>NUCLEOTIDE SEQUENCE [LARGE SCALE GENOMIC DNA]</scope>
    <source>
        <strain evidence="8 9">AM401</strain>
    </source>
</reference>
<dbReference type="Pfam" id="PF04542">
    <property type="entry name" value="Sigma70_r2"/>
    <property type="match status" value="1"/>
</dbReference>
<evidence type="ECO:0000256" key="1">
    <source>
        <dbReference type="ARBA" id="ARBA00010641"/>
    </source>
</evidence>
<proteinExistence type="inferred from homology"/>
<keyword evidence="9" id="KW-1185">Reference proteome</keyword>
<evidence type="ECO:0000256" key="5">
    <source>
        <dbReference type="ARBA" id="ARBA00023163"/>
    </source>
</evidence>
<evidence type="ECO:0000256" key="3">
    <source>
        <dbReference type="ARBA" id="ARBA00023082"/>
    </source>
</evidence>
<comment type="caution">
    <text evidence="8">The sequence shown here is derived from an EMBL/GenBank/DDBJ whole genome shotgun (WGS) entry which is preliminary data.</text>
</comment>
<sequence length="219" mass="24485">MRWATLAAREGLAAHHPWTRGSRRVAVSSRATKRIRSDATLVAAAREGDREALEALLARYASPVYRFGLRLCGSEEEARDVLQETLMTAFRGLHAFRAQARLSTWLFQVARSHCSRERRREARGGERLPFDAEAVRAVPSLERAPDEVAHARKMGAMLRDALAALSASDREALLLRDVEGLSAEEAARLTGIDVRAHKSRLHRARMRLRERLARGDGDS</sequence>
<dbReference type="InterPro" id="IPR014284">
    <property type="entry name" value="RNA_pol_sigma-70_dom"/>
</dbReference>
<evidence type="ECO:0000259" key="6">
    <source>
        <dbReference type="Pfam" id="PF04542"/>
    </source>
</evidence>
<dbReference type="OrthoDB" id="9780326at2"/>
<dbReference type="GO" id="GO:0006352">
    <property type="term" value="P:DNA-templated transcription initiation"/>
    <property type="evidence" value="ECO:0007669"/>
    <property type="project" value="InterPro"/>
</dbReference>
<keyword evidence="5" id="KW-0804">Transcription</keyword>
<dbReference type="GO" id="GO:0016987">
    <property type="term" value="F:sigma factor activity"/>
    <property type="evidence" value="ECO:0007669"/>
    <property type="project" value="UniProtKB-KW"/>
</dbReference>
<organism evidence="8 9">
    <name type="scientific">Myxococcus llanfairpwllgwyngyllgogerychwyrndrobwllllantysiliogogogochensis</name>
    <dbReference type="NCBI Taxonomy" id="2590453"/>
    <lineage>
        <taxon>Bacteria</taxon>
        <taxon>Pseudomonadati</taxon>
        <taxon>Myxococcota</taxon>
        <taxon>Myxococcia</taxon>
        <taxon>Myxococcales</taxon>
        <taxon>Cystobacterineae</taxon>
        <taxon>Myxococcaceae</taxon>
        <taxon>Myxococcus</taxon>
    </lineage>
</organism>
<gene>
    <name evidence="8" type="ORF">FJV41_02195</name>
</gene>
<keyword evidence="2" id="KW-0805">Transcription regulation</keyword>
<dbReference type="PANTHER" id="PTHR43133:SF8">
    <property type="entry name" value="RNA POLYMERASE SIGMA FACTOR HI_1459-RELATED"/>
    <property type="match status" value="1"/>
</dbReference>
<feature type="domain" description="RNA polymerase sigma factor 70 region 4 type 2" evidence="7">
    <location>
        <begin position="157"/>
        <end position="208"/>
    </location>
</feature>
<dbReference type="GO" id="GO:0003677">
    <property type="term" value="F:DNA binding"/>
    <property type="evidence" value="ECO:0007669"/>
    <property type="project" value="UniProtKB-KW"/>
</dbReference>
<protein>
    <submittedName>
        <fullName evidence="8">Sigma-70 family RNA polymerase sigma factor</fullName>
    </submittedName>
</protein>
<dbReference type="InterPro" id="IPR013249">
    <property type="entry name" value="RNA_pol_sigma70_r4_t2"/>
</dbReference>
<dbReference type="Gene3D" id="1.10.10.10">
    <property type="entry name" value="Winged helix-like DNA-binding domain superfamily/Winged helix DNA-binding domain"/>
    <property type="match status" value="1"/>
</dbReference>
<dbReference type="AlphaFoldDB" id="A0A540X8S2"/>
<dbReference type="SUPFAM" id="SSF88659">
    <property type="entry name" value="Sigma3 and sigma4 domains of RNA polymerase sigma factors"/>
    <property type="match status" value="1"/>
</dbReference>
<dbReference type="InterPro" id="IPR036388">
    <property type="entry name" value="WH-like_DNA-bd_sf"/>
</dbReference>
<evidence type="ECO:0000256" key="2">
    <source>
        <dbReference type="ARBA" id="ARBA00023015"/>
    </source>
</evidence>
<accession>A0A540X8S2</accession>
<evidence type="ECO:0000313" key="8">
    <source>
        <dbReference type="EMBL" id="TQF17622.1"/>
    </source>
</evidence>